<evidence type="ECO:0000256" key="3">
    <source>
        <dbReference type="ARBA" id="ARBA00022806"/>
    </source>
</evidence>
<dbReference type="AlphaFoldDB" id="A0A4R1B3J5"/>
<dbReference type="PROSITE" id="PS00690">
    <property type="entry name" value="DEAH_ATP_HELICASE"/>
    <property type="match status" value="1"/>
</dbReference>
<dbReference type="Pfam" id="PF16124">
    <property type="entry name" value="RecQ_Zn_bind"/>
    <property type="match status" value="1"/>
</dbReference>
<dbReference type="SMART" id="SM00487">
    <property type="entry name" value="DEXDc"/>
    <property type="match status" value="1"/>
</dbReference>
<dbReference type="InterPro" id="IPR004589">
    <property type="entry name" value="DNA_helicase_ATP-dep_RecQ"/>
</dbReference>
<dbReference type="GO" id="GO:0005737">
    <property type="term" value="C:cytoplasm"/>
    <property type="evidence" value="ECO:0007669"/>
    <property type="project" value="TreeGrafter"/>
</dbReference>
<dbReference type="GO" id="GO:0005524">
    <property type="term" value="F:ATP binding"/>
    <property type="evidence" value="ECO:0007669"/>
    <property type="project" value="UniProtKB-KW"/>
</dbReference>
<dbReference type="InterPro" id="IPR027417">
    <property type="entry name" value="P-loop_NTPase"/>
</dbReference>
<accession>A0A4R1B3J5</accession>
<dbReference type="GO" id="GO:0006281">
    <property type="term" value="P:DNA repair"/>
    <property type="evidence" value="ECO:0007669"/>
    <property type="project" value="TreeGrafter"/>
</dbReference>
<evidence type="ECO:0000256" key="6">
    <source>
        <dbReference type="ARBA" id="ARBA00044535"/>
    </source>
</evidence>
<dbReference type="InterPro" id="IPR001650">
    <property type="entry name" value="Helicase_C-like"/>
</dbReference>
<reference evidence="10 11" key="1">
    <citation type="submission" date="2019-03" db="EMBL/GenBank/DDBJ databases">
        <authorList>
            <person name="Jensen L."/>
            <person name="Storgaard J."/>
            <person name="Sulaj E."/>
            <person name="Schramm A."/>
            <person name="Marshall I.P.G."/>
        </authorList>
    </citation>
    <scope>NUCLEOTIDE SEQUENCE [LARGE SCALE GENOMIC DNA]</scope>
    <source>
        <strain evidence="10 11">2017H2G3</strain>
    </source>
</reference>
<dbReference type="InterPro" id="IPR032284">
    <property type="entry name" value="RecQ_Zn-bd"/>
</dbReference>
<evidence type="ECO:0000256" key="1">
    <source>
        <dbReference type="ARBA" id="ARBA00022741"/>
    </source>
</evidence>
<feature type="domain" description="Helicase ATP-binding" evidence="8">
    <location>
        <begin position="24"/>
        <end position="191"/>
    </location>
</feature>
<dbReference type="GO" id="GO:0030894">
    <property type="term" value="C:replisome"/>
    <property type="evidence" value="ECO:0007669"/>
    <property type="project" value="TreeGrafter"/>
</dbReference>
<dbReference type="FunFam" id="3.40.50.300:FF:001363">
    <property type="entry name" value="ATP-dependent DNA helicase RecQ"/>
    <property type="match status" value="1"/>
</dbReference>
<dbReference type="STRING" id="1742358.GCA_001439605_05007"/>
<dbReference type="SMART" id="SM00490">
    <property type="entry name" value="HELICc"/>
    <property type="match status" value="1"/>
</dbReference>
<keyword evidence="11" id="KW-1185">Reference proteome</keyword>
<dbReference type="InterPro" id="IPR014001">
    <property type="entry name" value="Helicase_ATP-bd"/>
</dbReference>
<dbReference type="Gene3D" id="3.40.50.300">
    <property type="entry name" value="P-loop containing nucleotide triphosphate hydrolases"/>
    <property type="match status" value="2"/>
</dbReference>
<evidence type="ECO:0000313" key="11">
    <source>
        <dbReference type="Proteomes" id="UP000293846"/>
    </source>
</evidence>
<gene>
    <name evidence="10" type="ORF">E0Y62_05190</name>
</gene>
<evidence type="ECO:0000259" key="9">
    <source>
        <dbReference type="PROSITE" id="PS51194"/>
    </source>
</evidence>
<comment type="caution">
    <text evidence="10">The sequence shown here is derived from an EMBL/GenBank/DDBJ whole genome shotgun (WGS) entry which is preliminary data.</text>
</comment>
<dbReference type="Pfam" id="PF00270">
    <property type="entry name" value="DEAD"/>
    <property type="match status" value="1"/>
</dbReference>
<keyword evidence="1" id="KW-0547">Nucleotide-binding</keyword>
<dbReference type="SUPFAM" id="SSF52540">
    <property type="entry name" value="P-loop containing nucleoside triphosphate hydrolases"/>
    <property type="match status" value="1"/>
</dbReference>
<dbReference type="GO" id="GO:0009378">
    <property type="term" value="F:four-way junction helicase activity"/>
    <property type="evidence" value="ECO:0007669"/>
    <property type="project" value="TreeGrafter"/>
</dbReference>
<organism evidence="10 11">
    <name type="scientific">Cytobacillus praedii</name>
    <dbReference type="NCBI Taxonomy" id="1742358"/>
    <lineage>
        <taxon>Bacteria</taxon>
        <taxon>Bacillati</taxon>
        <taxon>Bacillota</taxon>
        <taxon>Bacilli</taxon>
        <taxon>Bacillales</taxon>
        <taxon>Bacillaceae</taxon>
        <taxon>Cytobacillus</taxon>
    </lineage>
</organism>
<evidence type="ECO:0000313" key="10">
    <source>
        <dbReference type="EMBL" id="TCJ05543.1"/>
    </source>
</evidence>
<dbReference type="PROSITE" id="PS51194">
    <property type="entry name" value="HELICASE_CTER"/>
    <property type="match status" value="1"/>
</dbReference>
<dbReference type="PANTHER" id="PTHR13710:SF84">
    <property type="entry name" value="ATP-DEPENDENT DNA HELICASE RECS-RELATED"/>
    <property type="match status" value="1"/>
</dbReference>
<proteinExistence type="predicted"/>
<dbReference type="GO" id="GO:0043590">
    <property type="term" value="C:bacterial nucleoid"/>
    <property type="evidence" value="ECO:0007669"/>
    <property type="project" value="TreeGrafter"/>
</dbReference>
<evidence type="ECO:0000256" key="7">
    <source>
        <dbReference type="ARBA" id="ARBA00044550"/>
    </source>
</evidence>
<keyword evidence="2" id="KW-0378">Hydrolase</keyword>
<name>A0A4R1B3J5_9BACI</name>
<dbReference type="Proteomes" id="UP000293846">
    <property type="component" value="Unassembled WGS sequence"/>
</dbReference>
<evidence type="ECO:0000256" key="4">
    <source>
        <dbReference type="ARBA" id="ARBA00022840"/>
    </source>
</evidence>
<feature type="domain" description="Helicase C-terminal" evidence="9">
    <location>
        <begin position="218"/>
        <end position="368"/>
    </location>
</feature>
<dbReference type="GO" id="GO:0043138">
    <property type="term" value="F:3'-5' DNA helicase activity"/>
    <property type="evidence" value="ECO:0007669"/>
    <property type="project" value="TreeGrafter"/>
</dbReference>
<dbReference type="OrthoDB" id="9763310at2"/>
<dbReference type="PROSITE" id="PS51192">
    <property type="entry name" value="HELICASE_ATP_BIND_1"/>
    <property type="match status" value="1"/>
</dbReference>
<dbReference type="CDD" id="cd17920">
    <property type="entry name" value="DEXHc_RecQ"/>
    <property type="match status" value="1"/>
</dbReference>
<keyword evidence="5" id="KW-0238">DNA-binding</keyword>
<dbReference type="EMBL" id="SJTH01000004">
    <property type="protein sequence ID" value="TCJ05543.1"/>
    <property type="molecule type" value="Genomic_DNA"/>
</dbReference>
<keyword evidence="4" id="KW-0067">ATP-binding</keyword>
<dbReference type="InterPro" id="IPR002464">
    <property type="entry name" value="DNA/RNA_helicase_DEAH_CS"/>
</dbReference>
<evidence type="ECO:0000256" key="5">
    <source>
        <dbReference type="ARBA" id="ARBA00023125"/>
    </source>
</evidence>
<evidence type="ECO:0000259" key="8">
    <source>
        <dbReference type="PROSITE" id="PS51192"/>
    </source>
</evidence>
<evidence type="ECO:0000256" key="2">
    <source>
        <dbReference type="ARBA" id="ARBA00022801"/>
    </source>
</evidence>
<dbReference type="InterPro" id="IPR011545">
    <property type="entry name" value="DEAD/DEAH_box_helicase_dom"/>
</dbReference>
<dbReference type="Pfam" id="PF00271">
    <property type="entry name" value="Helicase_C"/>
    <property type="match status" value="1"/>
</dbReference>
<dbReference type="Gene3D" id="1.10.10.10">
    <property type="entry name" value="Winged helix-like DNA-binding domain superfamily/Winged helix DNA-binding domain"/>
    <property type="match status" value="1"/>
</dbReference>
<protein>
    <recommendedName>
        <fullName evidence="6">ATP-dependent DNA helicase RecQ</fullName>
    </recommendedName>
    <alternativeName>
        <fullName evidence="7">DNA 3'-5' helicase RecQ</fullName>
    </alternativeName>
</protein>
<dbReference type="GO" id="GO:0016787">
    <property type="term" value="F:hydrolase activity"/>
    <property type="evidence" value="ECO:0007669"/>
    <property type="project" value="UniProtKB-KW"/>
</dbReference>
<dbReference type="GO" id="GO:0003677">
    <property type="term" value="F:DNA binding"/>
    <property type="evidence" value="ECO:0007669"/>
    <property type="project" value="UniProtKB-KW"/>
</dbReference>
<dbReference type="PANTHER" id="PTHR13710">
    <property type="entry name" value="DNA HELICASE RECQ FAMILY MEMBER"/>
    <property type="match status" value="1"/>
</dbReference>
<keyword evidence="3 10" id="KW-0347">Helicase</keyword>
<dbReference type="NCBIfam" id="TIGR00614">
    <property type="entry name" value="recQ_fam"/>
    <property type="match status" value="1"/>
</dbReference>
<sequence length="501" mass="58166">MKLEEHLKQYFNYTAFRTGQKEVISSILDGNHTVAMLPTGTGKSLCYQLSGYLLNGPVVIISPLLSLMQDQTEQLMMNGEKRVIAFNSFLTSMEKNQALSQLDTYKFIFLSPEMLKSDFILNRLKELQIALFVIDEAHCISQWGYDFRPDYLRLGDFRRELGNPLTLALTATATQEVKEEVISSLGLKKWNEYIYSVDRPNIALAVEVVDSYQDKSDRLVELVQTLEGPGIVYFSSKKMAEKMAIQLKRYGTNRVMAYHGGMEQENRVLIQQQFLHDQLDVICATSAFGMGINKENIRYVIHFHMPLQLESYLQEIGRAGRDGLKSIALLLYSPGDEQLPYQLAEGELPSKEQLDFVYRLLEENKDLIKDLAERDNEVRSLSGLTEIQWRLVEDYLFRNTDKPVQQRFEQLKDFINERLQVKRKKINEMLKWTQTQLNGCRRKNILKYFEEDKTIEINDCCDQCGIDLNVFYSKTDNHKSADNFFDWKKHLAKILLVSERD</sequence>
<dbReference type="InterPro" id="IPR036388">
    <property type="entry name" value="WH-like_DNA-bd_sf"/>
</dbReference>
<dbReference type="GO" id="GO:0006310">
    <property type="term" value="P:DNA recombination"/>
    <property type="evidence" value="ECO:0007669"/>
    <property type="project" value="InterPro"/>
</dbReference>
<dbReference type="RefSeq" id="WP_131236310.1">
    <property type="nucleotide sequence ID" value="NZ_SJTH01000004.1"/>
</dbReference>